<keyword evidence="1" id="KW-0812">Transmembrane</keyword>
<reference evidence="3" key="1">
    <citation type="submission" date="2016-10" db="EMBL/GenBank/DDBJ databases">
        <title>Sequence of Gallionella enrichment culture.</title>
        <authorList>
            <person name="Poehlein A."/>
            <person name="Muehling M."/>
            <person name="Daniel R."/>
        </authorList>
    </citation>
    <scope>NUCLEOTIDE SEQUENCE</scope>
</reference>
<evidence type="ECO:0000256" key="1">
    <source>
        <dbReference type="SAM" id="Phobius"/>
    </source>
</evidence>
<organism evidence="3">
    <name type="scientific">mine drainage metagenome</name>
    <dbReference type="NCBI Taxonomy" id="410659"/>
    <lineage>
        <taxon>unclassified sequences</taxon>
        <taxon>metagenomes</taxon>
        <taxon>ecological metagenomes</taxon>
    </lineage>
</organism>
<dbReference type="PANTHER" id="PTHR39200:SF1">
    <property type="entry name" value="AUTO-TRANSPORTER ADHESIN HEAD GIN DOMAIN-CONTAINING PROTEIN-RELATED"/>
    <property type="match status" value="1"/>
</dbReference>
<feature type="domain" description="Putative auto-transporter adhesin head GIN" evidence="2">
    <location>
        <begin position="62"/>
        <end position="243"/>
    </location>
</feature>
<dbReference type="AlphaFoldDB" id="A0A1J5RV86"/>
<gene>
    <name evidence="3" type="ORF">GALL_177990</name>
</gene>
<keyword evidence="1" id="KW-1133">Transmembrane helix</keyword>
<dbReference type="Pfam" id="PF10988">
    <property type="entry name" value="DUF2807"/>
    <property type="match status" value="1"/>
</dbReference>
<dbReference type="InterPro" id="IPR021255">
    <property type="entry name" value="DUF2807"/>
</dbReference>
<proteinExistence type="predicted"/>
<name>A0A1J5RV86_9ZZZZ</name>
<sequence>MNGHKFTNVFSNLLYQINFMKNILYGFLAAAFFLSGCDLMIGRRVQGNGHIVTEERNIHTANKIKLAGSYDVEIAKGPSAAVKVEADDNLMSHIIIENEGDWLIIKSKDHESLISTQTIKIYITTDELEAVELAGSGNITGKDKFSGNNKMDLSIAGSGDMNLEINAPKVKASIAGSGNINLSGETKDQEIHIAGHGDYRAENLKSENAEVHIAGSGNVKVFADNTLDIHIAGSGDVFYKGNPKISQHIAGSGEIKQLQ</sequence>
<keyword evidence="1" id="KW-0472">Membrane</keyword>
<evidence type="ECO:0000259" key="2">
    <source>
        <dbReference type="Pfam" id="PF10988"/>
    </source>
</evidence>
<protein>
    <recommendedName>
        <fullName evidence="2">Putative auto-transporter adhesin head GIN domain-containing protein</fullName>
    </recommendedName>
</protein>
<dbReference type="EMBL" id="MLJW01000098">
    <property type="protein sequence ID" value="OIR00153.1"/>
    <property type="molecule type" value="Genomic_DNA"/>
</dbReference>
<comment type="caution">
    <text evidence="3">The sequence shown here is derived from an EMBL/GenBank/DDBJ whole genome shotgun (WGS) entry which is preliminary data.</text>
</comment>
<dbReference type="Gene3D" id="2.160.20.120">
    <property type="match status" value="1"/>
</dbReference>
<evidence type="ECO:0000313" key="3">
    <source>
        <dbReference type="EMBL" id="OIR00153.1"/>
    </source>
</evidence>
<accession>A0A1J5RV86</accession>
<dbReference type="PANTHER" id="PTHR39200">
    <property type="entry name" value="HYPOTHETICAL EXPORTED PROTEIN"/>
    <property type="match status" value="1"/>
</dbReference>
<feature type="transmembrane region" description="Helical" evidence="1">
    <location>
        <begin position="23"/>
        <end position="41"/>
    </location>
</feature>